<feature type="transmembrane region" description="Helical" evidence="8">
    <location>
        <begin position="94"/>
        <end position="114"/>
    </location>
</feature>
<accession>A0A977PY73</accession>
<dbReference type="NCBIfam" id="TIGR03763">
    <property type="entry name" value="cyanoexo_CrtA"/>
    <property type="match status" value="1"/>
</dbReference>
<keyword evidence="4 8" id="KW-0812">Transmembrane</keyword>
<sequence>MKSLPLPAIADLKTNQFWLLGLAACLIGIHFTLTEQANSSDFLGLSILVWFAIGSLINRKRHTLKLNSDFPSTLLGGLLIAIVLLRSANAVVNPGLTLIPLISGMGLALLASGFKGLGQYWREMIMLGLLAIPAELGIGILNIANPLALVITKLVGFSLWYLGFQVSTQGNHLYLPTGGIIINDVCAGVNNLTYLLKVSIIFLLLFPVSGWKKRLSVPLVALALAFIMNISRVAILAVLSPSDPTAFNYWHEGEGSLTFTLIIVILFGTYYLFLLRREKTLS</sequence>
<evidence type="ECO:0000256" key="1">
    <source>
        <dbReference type="ARBA" id="ARBA00004651"/>
    </source>
</evidence>
<feature type="transmembrane region" description="Helical" evidence="8">
    <location>
        <begin position="215"/>
        <end position="237"/>
    </location>
</feature>
<organism evidence="9">
    <name type="scientific">Woronichinia naegeliana WA131</name>
    <dbReference type="NCBI Taxonomy" id="2824559"/>
    <lineage>
        <taxon>Bacteria</taxon>
        <taxon>Bacillati</taxon>
        <taxon>Cyanobacteriota</taxon>
        <taxon>Cyanophyceae</taxon>
        <taxon>Synechococcales</taxon>
        <taxon>Coelosphaeriaceae</taxon>
        <taxon>Woronichinia</taxon>
    </lineage>
</organism>
<gene>
    <name evidence="9" type="primary">crtA</name>
    <name evidence="9" type="ORF">KA717_10235</name>
</gene>
<keyword evidence="3" id="KW-0645">Protease</keyword>
<dbReference type="GO" id="GO:0006508">
    <property type="term" value="P:proteolysis"/>
    <property type="evidence" value="ECO:0007669"/>
    <property type="project" value="UniProtKB-KW"/>
</dbReference>
<dbReference type="EC" id="3.4.22.-" evidence="9"/>
<feature type="transmembrane region" description="Helical" evidence="8">
    <location>
        <begin position="70"/>
        <end position="88"/>
    </location>
</feature>
<keyword evidence="6 8" id="KW-1133">Transmembrane helix</keyword>
<dbReference type="GO" id="GO:0005886">
    <property type="term" value="C:plasma membrane"/>
    <property type="evidence" value="ECO:0007669"/>
    <property type="project" value="UniProtKB-SubCell"/>
</dbReference>
<evidence type="ECO:0000256" key="6">
    <source>
        <dbReference type="ARBA" id="ARBA00022989"/>
    </source>
</evidence>
<feature type="transmembrane region" description="Helical" evidence="8">
    <location>
        <begin position="39"/>
        <end position="58"/>
    </location>
</feature>
<protein>
    <submittedName>
        <fullName evidence="9">Cyanoexosortase A</fullName>
        <ecNumber evidence="9">3.4.22.-</ecNumber>
    </submittedName>
</protein>
<keyword evidence="7 8" id="KW-0472">Membrane</keyword>
<dbReference type="InterPro" id="IPR026392">
    <property type="entry name" value="Exo/Archaeosortase_dom"/>
</dbReference>
<feature type="transmembrane region" description="Helical" evidence="8">
    <location>
        <begin position="12"/>
        <end position="33"/>
    </location>
</feature>
<dbReference type="KEGG" id="wna:KA717_10235"/>
<feature type="transmembrane region" description="Helical" evidence="8">
    <location>
        <begin position="257"/>
        <end position="275"/>
    </location>
</feature>
<evidence type="ECO:0000313" key="9">
    <source>
        <dbReference type="EMBL" id="UXE63013.1"/>
    </source>
</evidence>
<dbReference type="AlphaFoldDB" id="A0A977PY73"/>
<name>A0A977PY73_9CYAN</name>
<reference evidence="9" key="1">
    <citation type="submission" date="2021-04" db="EMBL/GenBank/DDBJ databases">
        <title>Genome sequence of Woronichinia naegeliana from Washington state freshwater lake bloom.</title>
        <authorList>
            <person name="Dreher T.W."/>
        </authorList>
    </citation>
    <scope>NUCLEOTIDE SEQUENCE</scope>
    <source>
        <strain evidence="9">WA131</strain>
    </source>
</reference>
<evidence type="ECO:0000256" key="7">
    <source>
        <dbReference type="ARBA" id="ARBA00023136"/>
    </source>
</evidence>
<keyword evidence="5 9" id="KW-0378">Hydrolase</keyword>
<feature type="transmembrane region" description="Helical" evidence="8">
    <location>
        <begin position="192"/>
        <end position="208"/>
    </location>
</feature>
<evidence type="ECO:0000256" key="2">
    <source>
        <dbReference type="ARBA" id="ARBA00022475"/>
    </source>
</evidence>
<dbReference type="GO" id="GO:0008233">
    <property type="term" value="F:peptidase activity"/>
    <property type="evidence" value="ECO:0007669"/>
    <property type="project" value="UniProtKB-KW"/>
</dbReference>
<evidence type="ECO:0000256" key="5">
    <source>
        <dbReference type="ARBA" id="ARBA00022801"/>
    </source>
</evidence>
<dbReference type="Proteomes" id="UP001065613">
    <property type="component" value="Chromosome"/>
</dbReference>
<dbReference type="Pfam" id="PF09721">
    <property type="entry name" value="Exosortase_EpsH"/>
    <property type="match status" value="1"/>
</dbReference>
<evidence type="ECO:0000256" key="4">
    <source>
        <dbReference type="ARBA" id="ARBA00022692"/>
    </source>
</evidence>
<dbReference type="InterPro" id="IPR022505">
    <property type="entry name" value="Exosortase_cyanobac"/>
</dbReference>
<evidence type="ECO:0000256" key="3">
    <source>
        <dbReference type="ARBA" id="ARBA00022670"/>
    </source>
</evidence>
<comment type="subcellular location">
    <subcellularLocation>
        <location evidence="1">Cell membrane</location>
        <topology evidence="1">Multi-pass membrane protein</topology>
    </subcellularLocation>
</comment>
<feature type="transmembrane region" description="Helical" evidence="8">
    <location>
        <begin position="126"/>
        <end position="151"/>
    </location>
</feature>
<dbReference type="NCBIfam" id="TIGR04178">
    <property type="entry name" value="exo_archaeo"/>
    <property type="match status" value="1"/>
</dbReference>
<dbReference type="PROSITE" id="PS51257">
    <property type="entry name" value="PROKAR_LIPOPROTEIN"/>
    <property type="match status" value="1"/>
</dbReference>
<proteinExistence type="predicted"/>
<dbReference type="EMBL" id="CP073041">
    <property type="protein sequence ID" value="UXE63013.1"/>
    <property type="molecule type" value="Genomic_DNA"/>
</dbReference>
<evidence type="ECO:0000256" key="8">
    <source>
        <dbReference type="SAM" id="Phobius"/>
    </source>
</evidence>
<dbReference type="InterPro" id="IPR019127">
    <property type="entry name" value="Exosortase"/>
</dbReference>
<keyword evidence="2" id="KW-1003">Cell membrane</keyword>